<reference evidence="1 2" key="1">
    <citation type="submission" date="2016-07" db="EMBL/GenBank/DDBJ databases">
        <title>Pervasive Adenine N6-methylation of Active Genes in Fungi.</title>
        <authorList>
            <consortium name="DOE Joint Genome Institute"/>
            <person name="Mondo S.J."/>
            <person name="Dannebaum R.O."/>
            <person name="Kuo R.C."/>
            <person name="Labutti K."/>
            <person name="Haridas S."/>
            <person name="Kuo A."/>
            <person name="Salamov A."/>
            <person name="Ahrendt S.R."/>
            <person name="Lipzen A."/>
            <person name="Sullivan W."/>
            <person name="Andreopoulos W.B."/>
            <person name="Clum A."/>
            <person name="Lindquist E."/>
            <person name="Daum C."/>
            <person name="Ramamoorthy G.K."/>
            <person name="Gryganskyi A."/>
            <person name="Culley D."/>
            <person name="Magnuson J.K."/>
            <person name="James T.Y."/>
            <person name="O'Malley M.A."/>
            <person name="Stajich J.E."/>
            <person name="Spatafora J.W."/>
            <person name="Visel A."/>
            <person name="Grigoriev I.V."/>
        </authorList>
    </citation>
    <scope>NUCLEOTIDE SEQUENCE [LARGE SCALE GENOMIC DNA]</scope>
    <source>
        <strain evidence="1 2">NRRL 1336</strain>
    </source>
</reference>
<gene>
    <name evidence="1" type="ORF">BCR42DRAFT_338859</name>
</gene>
<evidence type="ECO:0000313" key="1">
    <source>
        <dbReference type="EMBL" id="ORZ04103.1"/>
    </source>
</evidence>
<accession>A0A1X2HX43</accession>
<dbReference type="AlphaFoldDB" id="A0A1X2HX43"/>
<comment type="caution">
    <text evidence="1">The sequence shown here is derived from an EMBL/GenBank/DDBJ whole genome shotgun (WGS) entry which is preliminary data.</text>
</comment>
<sequence length="232" mass="26395">NYHKVSFVPGEEQLHALTAQLRRIGARYDDRYRYKADGVIRVDSMFGLEVVLLETSSGFGHGDQTKASFDFHKAMFGLLAMLKSVADQFEGASLGSFRQFKVYFVHAAGNVCRTWSLKYNNNAYILCREDKVTMHQNFKEKNDFLIPLCNYLNNLKEMIIQSVSHLDVLEDEHKKSNRLSRYGKPINKQLLLSNIITPSILRLTQKYDSGGMADQNPGSSPTYDGIYSTAFD</sequence>
<feature type="non-terminal residue" evidence="1">
    <location>
        <position position="1"/>
    </location>
</feature>
<protein>
    <recommendedName>
        <fullName evidence="3">Fungal-type protein kinase domain-containing protein</fullName>
    </recommendedName>
</protein>
<organism evidence="1 2">
    <name type="scientific">Absidia repens</name>
    <dbReference type="NCBI Taxonomy" id="90262"/>
    <lineage>
        <taxon>Eukaryota</taxon>
        <taxon>Fungi</taxon>
        <taxon>Fungi incertae sedis</taxon>
        <taxon>Mucoromycota</taxon>
        <taxon>Mucoromycotina</taxon>
        <taxon>Mucoromycetes</taxon>
        <taxon>Mucorales</taxon>
        <taxon>Cunninghamellaceae</taxon>
        <taxon>Absidia</taxon>
    </lineage>
</organism>
<name>A0A1X2HX43_9FUNG</name>
<evidence type="ECO:0000313" key="2">
    <source>
        <dbReference type="Proteomes" id="UP000193560"/>
    </source>
</evidence>
<dbReference type="OrthoDB" id="2277358at2759"/>
<proteinExistence type="predicted"/>
<keyword evidence="2" id="KW-1185">Reference proteome</keyword>
<dbReference type="EMBL" id="MCGE01000053">
    <property type="protein sequence ID" value="ORZ04103.1"/>
    <property type="molecule type" value="Genomic_DNA"/>
</dbReference>
<dbReference type="Proteomes" id="UP000193560">
    <property type="component" value="Unassembled WGS sequence"/>
</dbReference>
<evidence type="ECO:0008006" key="3">
    <source>
        <dbReference type="Google" id="ProtNLM"/>
    </source>
</evidence>